<dbReference type="Gene3D" id="1.10.10.1250">
    <property type="entry name" value="RNA polymerase, subunit delta, N-terminal domain"/>
    <property type="match status" value="1"/>
</dbReference>
<gene>
    <name evidence="2" type="ORF">A2931_02780</name>
</gene>
<dbReference type="PANTHER" id="PTHR30603:SF47">
    <property type="entry name" value="RNA POLYMERASE SIGMA FACTOR SIGD, CHLOROPLASTIC"/>
    <property type="match status" value="1"/>
</dbReference>
<accession>A0A1G2EXN5</accession>
<dbReference type="PRINTS" id="PR00046">
    <property type="entry name" value="SIGMA70FCT"/>
</dbReference>
<organism evidence="2 3">
    <name type="scientific">Candidatus Niyogibacteria bacterium RIFCSPLOWO2_01_FULL_45_48</name>
    <dbReference type="NCBI Taxonomy" id="1801724"/>
    <lineage>
        <taxon>Bacteria</taxon>
        <taxon>Candidatus Niyogiibacteriota</taxon>
    </lineage>
</organism>
<reference evidence="2 3" key="1">
    <citation type="journal article" date="2016" name="Nat. Commun.">
        <title>Thousands of microbial genomes shed light on interconnected biogeochemical processes in an aquifer system.</title>
        <authorList>
            <person name="Anantharaman K."/>
            <person name="Brown C.T."/>
            <person name="Hug L.A."/>
            <person name="Sharon I."/>
            <person name="Castelle C.J."/>
            <person name="Probst A.J."/>
            <person name="Thomas B.C."/>
            <person name="Singh A."/>
            <person name="Wilkins M.J."/>
            <person name="Karaoz U."/>
            <person name="Brodie E.L."/>
            <person name="Williams K.H."/>
            <person name="Hubbard S.S."/>
            <person name="Banfield J.F."/>
        </authorList>
    </citation>
    <scope>NUCLEOTIDE SEQUENCE [LARGE SCALE GENOMIC DNA]</scope>
</reference>
<dbReference type="InterPro" id="IPR038087">
    <property type="entry name" value="RNAP_delta_N_dom_sf"/>
</dbReference>
<dbReference type="AlphaFoldDB" id="A0A1G2EXN5"/>
<protein>
    <recommendedName>
        <fullName evidence="1">RNA polymerase sigma-70 region 4 domain-containing protein</fullName>
    </recommendedName>
</protein>
<dbReference type="GO" id="GO:0003700">
    <property type="term" value="F:DNA-binding transcription factor activity"/>
    <property type="evidence" value="ECO:0007669"/>
    <property type="project" value="InterPro"/>
</dbReference>
<dbReference type="GO" id="GO:0006352">
    <property type="term" value="P:DNA-templated transcription initiation"/>
    <property type="evidence" value="ECO:0007669"/>
    <property type="project" value="InterPro"/>
</dbReference>
<dbReference type="PANTHER" id="PTHR30603">
    <property type="entry name" value="RNA POLYMERASE SIGMA FACTOR RPO"/>
    <property type="match status" value="1"/>
</dbReference>
<dbReference type="InterPro" id="IPR050239">
    <property type="entry name" value="Sigma-70_RNA_pol_init_factors"/>
</dbReference>
<dbReference type="InterPro" id="IPR036388">
    <property type="entry name" value="WH-like_DNA-bd_sf"/>
</dbReference>
<dbReference type="InterPro" id="IPR013324">
    <property type="entry name" value="RNA_pol_sigma_r3/r4-like"/>
</dbReference>
<evidence type="ECO:0000313" key="3">
    <source>
        <dbReference type="Proteomes" id="UP000177486"/>
    </source>
</evidence>
<dbReference type="EMBL" id="MHMQ01000018">
    <property type="protein sequence ID" value="OGZ30533.1"/>
    <property type="molecule type" value="Genomic_DNA"/>
</dbReference>
<dbReference type="Pfam" id="PF04545">
    <property type="entry name" value="Sigma70_r4"/>
    <property type="match status" value="1"/>
</dbReference>
<name>A0A1G2EXN5_9BACT</name>
<dbReference type="SUPFAM" id="SSF88659">
    <property type="entry name" value="Sigma3 and sigma4 domains of RNA polymerase sigma factors"/>
    <property type="match status" value="1"/>
</dbReference>
<evidence type="ECO:0000313" key="2">
    <source>
        <dbReference type="EMBL" id="OGZ30533.1"/>
    </source>
</evidence>
<dbReference type="Proteomes" id="UP000177486">
    <property type="component" value="Unassembled WGS sequence"/>
</dbReference>
<evidence type="ECO:0000259" key="1">
    <source>
        <dbReference type="Pfam" id="PF04545"/>
    </source>
</evidence>
<dbReference type="InterPro" id="IPR007630">
    <property type="entry name" value="RNA_pol_sigma70_r4"/>
</dbReference>
<feature type="domain" description="RNA polymerase sigma-70 region 4" evidence="1">
    <location>
        <begin position="15"/>
        <end position="68"/>
    </location>
</feature>
<dbReference type="Gene3D" id="1.10.10.10">
    <property type="entry name" value="Winged helix-like DNA-binding domain superfamily/Winged helix DNA-binding domain"/>
    <property type="match status" value="1"/>
</dbReference>
<comment type="caution">
    <text evidence="2">The sequence shown here is derived from an EMBL/GenBank/DDBJ whole genome shotgun (WGS) entry which is preliminary data.</text>
</comment>
<dbReference type="InterPro" id="IPR000943">
    <property type="entry name" value="RNA_pol_sigma70"/>
</dbReference>
<proteinExistence type="predicted"/>
<sequence>MVKTANNFEDLAKTLLKEVSGRSRDVVERRFGIGARSKRQTLESIGETYKITRERVRQIEASAINKMRLGGVFKEAESVFGELAKEFDSRGRLWKEDEVLAHFASDDAGKNYVYFFLSLGGPFERLGADTDFYHRWTSDSQSAKEAHKTIAGFCGNLGDDPLSREEIESRFRSHAESELGKKLDEKAVFSWLGVSKNVNSNNFGEWGLTSSPLVRPSGMRDFAYLVLKKHGSPLHFREVASSIEKLASKRAHVQTVHNELIKDERFVLVGRGLYALASWGYQPGTVKDIVRAVLEKRGPMTKDDLIKFVKQERHVKDNTIAINLQSKTHFKKLSDGRFHLA</sequence>